<evidence type="ECO:0000313" key="3">
    <source>
        <dbReference type="Proteomes" id="UP000316500"/>
    </source>
</evidence>
<dbReference type="Pfam" id="PF04266">
    <property type="entry name" value="ASCH"/>
    <property type="match status" value="1"/>
</dbReference>
<comment type="caution">
    <text evidence="2">The sequence shown here is derived from an EMBL/GenBank/DDBJ whole genome shotgun (WGS) entry which is preliminary data.</text>
</comment>
<dbReference type="InterPro" id="IPR009326">
    <property type="entry name" value="DUF984"/>
</dbReference>
<gene>
    <name evidence="2" type="ORF">FQP90_19395</name>
</gene>
<dbReference type="Gene3D" id="3.10.400.10">
    <property type="entry name" value="Sulfate adenylyltransferase"/>
    <property type="match status" value="1"/>
</dbReference>
<evidence type="ECO:0000259" key="1">
    <source>
        <dbReference type="SMART" id="SM01022"/>
    </source>
</evidence>
<dbReference type="PANTHER" id="PTHR39203">
    <property type="entry name" value="CYTOPLASMIC PROTEIN-RELATED"/>
    <property type="match status" value="1"/>
</dbReference>
<organism evidence="2 3">
    <name type="scientific">Paenarthrobacter nitroguajacolicus</name>
    <name type="common">Arthrobacter nitroguajacolicus</name>
    <dbReference type="NCBI Taxonomy" id="211146"/>
    <lineage>
        <taxon>Bacteria</taxon>
        <taxon>Bacillati</taxon>
        <taxon>Actinomycetota</taxon>
        <taxon>Actinomycetes</taxon>
        <taxon>Micrococcales</taxon>
        <taxon>Micrococcaceae</taxon>
        <taxon>Paenarthrobacter</taxon>
    </lineage>
</organism>
<dbReference type="Proteomes" id="UP000316500">
    <property type="component" value="Unassembled WGS sequence"/>
</dbReference>
<dbReference type="CDD" id="cd06553">
    <property type="entry name" value="ASCH_Ef3133_like"/>
    <property type="match status" value="1"/>
</dbReference>
<name>A0A558GQV3_PAENT</name>
<dbReference type="SUPFAM" id="SSF88697">
    <property type="entry name" value="PUA domain-like"/>
    <property type="match status" value="1"/>
</dbReference>
<dbReference type="EMBL" id="VNFK01000019">
    <property type="protein sequence ID" value="TVU59267.1"/>
    <property type="molecule type" value="Genomic_DNA"/>
</dbReference>
<protein>
    <submittedName>
        <fullName evidence="2">ASCH domain-containing protein</fullName>
    </submittedName>
</protein>
<dbReference type="PANTHER" id="PTHR39203:SF1">
    <property type="entry name" value="CYTOPLASMIC PROTEIN"/>
    <property type="match status" value="1"/>
</dbReference>
<dbReference type="OrthoDB" id="9807542at2"/>
<feature type="domain" description="ASCH" evidence="1">
    <location>
        <begin position="10"/>
        <end position="135"/>
    </location>
</feature>
<proteinExistence type="predicted"/>
<accession>A0A558GQV3</accession>
<sequence>MDAQLPVIEFAFPGPLRDRLISAIRSGHKTATSSLLHEYEAGNEPLPAVGDRGGVINSNGEQVAIIETTAVRIVPLQNVPLEHALAEGEGYETVAEWRAGHTEFWSSEAMQAELGDGFKITDASLIVLEQFRLAG</sequence>
<dbReference type="AlphaFoldDB" id="A0A558GQV3"/>
<dbReference type="PIRSF" id="PIRSF021320">
    <property type="entry name" value="DUF984"/>
    <property type="match status" value="1"/>
</dbReference>
<dbReference type="SMART" id="SM01022">
    <property type="entry name" value="ASCH"/>
    <property type="match status" value="1"/>
</dbReference>
<reference evidence="2 3" key="1">
    <citation type="submission" date="2019-07" db="EMBL/GenBank/DDBJ databases">
        <title>Diversity of Bacteria from Kongsfjorden, Arctic.</title>
        <authorList>
            <person name="Yu Y."/>
        </authorList>
    </citation>
    <scope>NUCLEOTIDE SEQUENCE [LARGE SCALE GENOMIC DNA]</scope>
    <source>
        <strain evidence="2 3">SM1928</strain>
    </source>
</reference>
<evidence type="ECO:0000313" key="2">
    <source>
        <dbReference type="EMBL" id="TVU59267.1"/>
    </source>
</evidence>
<dbReference type="RefSeq" id="WP_144652706.1">
    <property type="nucleotide sequence ID" value="NZ_VNFK01000019.1"/>
</dbReference>
<dbReference type="InterPro" id="IPR007374">
    <property type="entry name" value="ASCH_domain"/>
</dbReference>
<dbReference type="InterPro" id="IPR015947">
    <property type="entry name" value="PUA-like_sf"/>
</dbReference>